<dbReference type="AlphaFoldDB" id="A0A2V3IFC1"/>
<dbReference type="EMBL" id="NBIV01000261">
    <property type="protein sequence ID" value="PXF40774.1"/>
    <property type="molecule type" value="Genomic_DNA"/>
</dbReference>
<keyword evidence="2" id="KW-1185">Reference proteome</keyword>
<organism evidence="1 2">
    <name type="scientific">Gracilariopsis chorda</name>
    <dbReference type="NCBI Taxonomy" id="448386"/>
    <lineage>
        <taxon>Eukaryota</taxon>
        <taxon>Rhodophyta</taxon>
        <taxon>Florideophyceae</taxon>
        <taxon>Rhodymeniophycidae</taxon>
        <taxon>Gracilariales</taxon>
        <taxon>Gracilariaceae</taxon>
        <taxon>Gracilariopsis</taxon>
    </lineage>
</organism>
<reference evidence="1 2" key="1">
    <citation type="journal article" date="2018" name="Mol. Biol. Evol.">
        <title>Analysis of the draft genome of the red seaweed Gracilariopsis chorda provides insights into genome size evolution in Rhodophyta.</title>
        <authorList>
            <person name="Lee J."/>
            <person name="Yang E.C."/>
            <person name="Graf L."/>
            <person name="Yang J.H."/>
            <person name="Qiu H."/>
            <person name="Zel Zion U."/>
            <person name="Chan C.X."/>
            <person name="Stephens T.G."/>
            <person name="Weber A.P.M."/>
            <person name="Boo G.H."/>
            <person name="Boo S.M."/>
            <person name="Kim K.M."/>
            <person name="Shin Y."/>
            <person name="Jung M."/>
            <person name="Lee S.J."/>
            <person name="Yim H.S."/>
            <person name="Lee J.H."/>
            <person name="Bhattacharya D."/>
            <person name="Yoon H.S."/>
        </authorList>
    </citation>
    <scope>NUCLEOTIDE SEQUENCE [LARGE SCALE GENOMIC DNA]</scope>
    <source>
        <strain evidence="1 2">SKKU-2015</strain>
        <tissue evidence="1">Whole body</tissue>
    </source>
</reference>
<sequence>MVASPKKERRNISLQCCLSCVVACLSLFIALSQTLKPNPAELSTAYISDELISFDALSEEVYPESQVRYEAYLNIFVRNADLDQPLLQSKENALPTHEFKHLQDCLRDHPMRHHNVNDDTTFNGTRGFLLSFNENGIEKMEKHDMFSCLKSYFRRYRLPNTNAWVLNMVWADIPDYERELTIQRHTDDAIMLNYTGSKKIMPYQTNVLYVFVPEDMQGGQLEAWDYDAHPATIMHGAQASVTPVENRMAFFRGDAQHQVRSYKAPMKDTLRASLVLEQYDIPEEYRDLVLEWYWRDHQDSDMMM</sequence>
<gene>
    <name evidence="1" type="ORF">BWQ96_09536</name>
</gene>
<proteinExistence type="predicted"/>
<protein>
    <recommendedName>
        <fullName evidence="3">Fe2OG dioxygenase domain-containing protein</fullName>
    </recommendedName>
</protein>
<evidence type="ECO:0008006" key="3">
    <source>
        <dbReference type="Google" id="ProtNLM"/>
    </source>
</evidence>
<evidence type="ECO:0000313" key="1">
    <source>
        <dbReference type="EMBL" id="PXF40774.1"/>
    </source>
</evidence>
<dbReference type="OrthoDB" id="203880at2759"/>
<dbReference type="Proteomes" id="UP000247409">
    <property type="component" value="Unassembled WGS sequence"/>
</dbReference>
<accession>A0A2V3IFC1</accession>
<name>A0A2V3IFC1_9FLOR</name>
<evidence type="ECO:0000313" key="2">
    <source>
        <dbReference type="Proteomes" id="UP000247409"/>
    </source>
</evidence>
<comment type="caution">
    <text evidence="1">The sequence shown here is derived from an EMBL/GenBank/DDBJ whole genome shotgun (WGS) entry which is preliminary data.</text>
</comment>